<comment type="similarity">
    <text evidence="1 3">Belongs to the DNA polymerase type-Y family.</text>
</comment>
<evidence type="ECO:0000256" key="1">
    <source>
        <dbReference type="ARBA" id="ARBA00010945"/>
    </source>
</evidence>
<reference evidence="5" key="1">
    <citation type="submission" date="2023-12" db="EMBL/GenBank/DDBJ databases">
        <title>Fervidustalea candida gen. nov., sp. nov., a novel member of the family Paenibacillaceae isolated from a geothermal area.</title>
        <authorList>
            <person name="Li W.-J."/>
            <person name="Jiao J.-Y."/>
            <person name="Chen Y."/>
        </authorList>
    </citation>
    <scope>NUCLEOTIDE SEQUENCE</scope>
    <source>
        <strain evidence="5">SYSU GA230002</strain>
    </source>
</reference>
<dbReference type="PROSITE" id="PS50173">
    <property type="entry name" value="UMUC"/>
    <property type="match status" value="1"/>
</dbReference>
<dbReference type="InterPro" id="IPR036775">
    <property type="entry name" value="DNA_pol_Y-fam_lit_finger_sf"/>
</dbReference>
<dbReference type="EMBL" id="JAYJLD010000001">
    <property type="protein sequence ID" value="MEB3100227.1"/>
    <property type="molecule type" value="Genomic_DNA"/>
</dbReference>
<keyword evidence="3" id="KW-0239">DNA-directed DNA polymerase</keyword>
<organism evidence="5 6">
    <name type="scientific">Ferviditalea candida</name>
    <dbReference type="NCBI Taxonomy" id="3108399"/>
    <lineage>
        <taxon>Bacteria</taxon>
        <taxon>Bacillati</taxon>
        <taxon>Bacillota</taxon>
        <taxon>Bacilli</taxon>
        <taxon>Bacillales</taxon>
        <taxon>Paenibacillaceae</taxon>
        <taxon>Ferviditalea</taxon>
    </lineage>
</organism>
<dbReference type="PANTHER" id="PTHR11076:SF33">
    <property type="entry name" value="DNA POLYMERASE KAPPA"/>
    <property type="match status" value="1"/>
</dbReference>
<dbReference type="Pfam" id="PF00817">
    <property type="entry name" value="IMS"/>
    <property type="match status" value="1"/>
</dbReference>
<dbReference type="Gene3D" id="3.30.1490.100">
    <property type="entry name" value="DNA polymerase, Y-family, little finger domain"/>
    <property type="match status" value="1"/>
</dbReference>
<dbReference type="Gene3D" id="1.10.150.20">
    <property type="entry name" value="5' to 3' exonuclease, C-terminal subdomain"/>
    <property type="match status" value="1"/>
</dbReference>
<evidence type="ECO:0000313" key="5">
    <source>
        <dbReference type="EMBL" id="MEB3100227.1"/>
    </source>
</evidence>
<dbReference type="Proteomes" id="UP001310386">
    <property type="component" value="Unassembled WGS sequence"/>
</dbReference>
<dbReference type="InterPro" id="IPR050116">
    <property type="entry name" value="DNA_polymerase-Y"/>
</dbReference>
<name>A0ABU5ZCI6_9BACL</name>
<feature type="binding site" evidence="3">
    <location>
        <position position="19"/>
    </location>
    <ligand>
        <name>Mg(2+)</name>
        <dbReference type="ChEBI" id="CHEBI:18420"/>
    </ligand>
</feature>
<accession>A0ABU5ZCI6</accession>
<dbReference type="Pfam" id="PF11799">
    <property type="entry name" value="IMS_C"/>
    <property type="match status" value="1"/>
</dbReference>
<dbReference type="InterPro" id="IPR043502">
    <property type="entry name" value="DNA/RNA_pol_sf"/>
</dbReference>
<comment type="subunit">
    <text evidence="3">Monomer.</text>
</comment>
<dbReference type="NCBIfam" id="NF002492">
    <property type="entry name" value="PRK01810.1"/>
    <property type="match status" value="1"/>
</dbReference>
<proteinExistence type="inferred from homology"/>
<dbReference type="EC" id="2.7.7.7" evidence="3"/>
<keyword evidence="6" id="KW-1185">Reference proteome</keyword>
<dbReference type="SUPFAM" id="SSF100879">
    <property type="entry name" value="Lesion bypass DNA polymerase (Y-family), little finger domain"/>
    <property type="match status" value="1"/>
</dbReference>
<comment type="catalytic activity">
    <reaction evidence="3">
        <text>DNA(n) + a 2'-deoxyribonucleoside 5'-triphosphate = DNA(n+1) + diphosphate</text>
        <dbReference type="Rhea" id="RHEA:22508"/>
        <dbReference type="Rhea" id="RHEA-COMP:17339"/>
        <dbReference type="Rhea" id="RHEA-COMP:17340"/>
        <dbReference type="ChEBI" id="CHEBI:33019"/>
        <dbReference type="ChEBI" id="CHEBI:61560"/>
        <dbReference type="ChEBI" id="CHEBI:173112"/>
        <dbReference type="EC" id="2.7.7.7"/>
    </reaction>
</comment>
<dbReference type="CDD" id="cd03586">
    <property type="entry name" value="PolY_Pol_IV_kappa"/>
    <property type="match status" value="1"/>
</dbReference>
<keyword evidence="3" id="KW-0227">DNA damage</keyword>
<dbReference type="PANTHER" id="PTHR11076">
    <property type="entry name" value="DNA REPAIR POLYMERASE UMUC / TRANSFERASE FAMILY MEMBER"/>
    <property type="match status" value="1"/>
</dbReference>
<gene>
    <name evidence="3" type="primary">dinB</name>
    <name evidence="5" type="ORF">VF724_00960</name>
</gene>
<evidence type="ECO:0000313" key="6">
    <source>
        <dbReference type="Proteomes" id="UP001310386"/>
    </source>
</evidence>
<feature type="binding site" evidence="3">
    <location>
        <position position="116"/>
    </location>
    <ligand>
        <name>Mg(2+)</name>
        <dbReference type="ChEBI" id="CHEBI:18420"/>
    </ligand>
</feature>
<feature type="site" description="Substrate discrimination" evidence="3">
    <location>
        <position position="24"/>
    </location>
</feature>
<keyword evidence="3" id="KW-0235">DNA replication</keyword>
<feature type="domain" description="UmuC" evidence="4">
    <location>
        <begin position="15"/>
        <end position="197"/>
    </location>
</feature>
<keyword evidence="3" id="KW-0963">Cytoplasm</keyword>
<comment type="subcellular location">
    <subcellularLocation>
        <location evidence="3">Cytoplasm</location>
    </subcellularLocation>
</comment>
<comment type="cofactor">
    <cofactor evidence="3">
        <name>Mg(2+)</name>
        <dbReference type="ChEBI" id="CHEBI:18420"/>
    </cofactor>
    <text evidence="3">Binds 2 magnesium ions per subunit.</text>
</comment>
<keyword evidence="3 5" id="KW-0808">Transferase</keyword>
<evidence type="ECO:0000256" key="2">
    <source>
        <dbReference type="ARBA" id="ARBA00022695"/>
    </source>
</evidence>
<dbReference type="SUPFAM" id="SSF56672">
    <property type="entry name" value="DNA/RNA polymerases"/>
    <property type="match status" value="1"/>
</dbReference>
<protein>
    <recommendedName>
        <fullName evidence="3">DNA polymerase IV</fullName>
        <shortName evidence="3">Pol IV</shortName>
        <ecNumber evidence="3">2.7.7.7</ecNumber>
    </recommendedName>
</protein>
<evidence type="ECO:0000259" key="4">
    <source>
        <dbReference type="PROSITE" id="PS50173"/>
    </source>
</evidence>
<comment type="function">
    <text evidence="3">Poorly processive, error-prone DNA polymerase involved in untargeted mutagenesis. Copies undamaged DNA at stalled replication forks, which arise in vivo from mismatched or misaligned primer ends. These misaligned primers can be extended by PolIV. Exhibits no 3'-5' exonuclease (proofreading) activity. May be involved in translesional synthesis, in conjunction with the beta clamp from PolIII.</text>
</comment>
<comment type="caution">
    <text evidence="5">The sequence shown here is derived from an EMBL/GenBank/DDBJ whole genome shotgun (WGS) entry which is preliminary data.</text>
</comment>
<dbReference type="InterPro" id="IPR022880">
    <property type="entry name" value="DNApol_IV"/>
</dbReference>
<dbReference type="InterPro" id="IPR043128">
    <property type="entry name" value="Rev_trsase/Diguanyl_cyclase"/>
</dbReference>
<dbReference type="Gene3D" id="3.30.70.270">
    <property type="match status" value="1"/>
</dbReference>
<dbReference type="NCBIfam" id="NF002677">
    <property type="entry name" value="PRK02406.1"/>
    <property type="match status" value="1"/>
</dbReference>
<keyword evidence="3" id="KW-0234">DNA repair</keyword>
<evidence type="ECO:0000256" key="3">
    <source>
        <dbReference type="HAMAP-Rule" id="MF_01113"/>
    </source>
</evidence>
<dbReference type="RefSeq" id="WP_371752330.1">
    <property type="nucleotide sequence ID" value="NZ_JAYJLD010000001.1"/>
</dbReference>
<dbReference type="Gene3D" id="3.40.1170.60">
    <property type="match status" value="1"/>
</dbReference>
<keyword evidence="2 3" id="KW-0548">Nucleotidyltransferase</keyword>
<dbReference type="NCBIfam" id="NF002848">
    <property type="entry name" value="PRK03103.1"/>
    <property type="match status" value="1"/>
</dbReference>
<keyword evidence="3" id="KW-0515">Mutator protein</keyword>
<dbReference type="HAMAP" id="MF_01113">
    <property type="entry name" value="DNApol_IV"/>
    <property type="match status" value="1"/>
</dbReference>
<keyword evidence="3" id="KW-0238">DNA-binding</keyword>
<keyword evidence="3" id="KW-0479">Metal-binding</keyword>
<sequence length="455" mass="51498">MSRANESYPPAGRVILHMDMNAFYCSVHEAVQPELYKGKPLAVSGSVELRKGVIVTSSYAARNRGVRTGMLVSQAMKLCPELIVIRPDFDLYRKFSNAFIKIALNYSPLVEVMSIDECFVDITGSKQFGSPMEIAEEIQRRIRTELSLPCSIGIAPNKLLAKMASDMKKPNGISVLRYRDVPQVLWDKPCSHLYGVGERTSEKLKRMDIHSIGQLACSDEAELVKQFGVIGIWLKEAANGRDTSVVNPEREQNKSIGHTTTLPRNIAEMPEVRKVFLNIADQVARRLRRQGLVAHTVQIVIRTPDMKTVTRSGKLPSPTEMADEIYREACRLFEMNWKDEKPVRLLGITLQNLQPKEESPLQLDLFEYEKQPKKEKLNQIVDELRNKYGENAVLNAGMLGDDPSALIRNHKVRGTSLQLDHLRNKYLDDFSGGTRLFSTGKGIIEKQRDSYRNLR</sequence>
<keyword evidence="3" id="KW-0460">Magnesium</keyword>
<dbReference type="GO" id="GO:0003887">
    <property type="term" value="F:DNA-directed DNA polymerase activity"/>
    <property type="evidence" value="ECO:0007669"/>
    <property type="project" value="UniProtKB-EC"/>
</dbReference>
<dbReference type="InterPro" id="IPR001126">
    <property type="entry name" value="UmuC"/>
</dbReference>
<feature type="active site" evidence="3">
    <location>
        <position position="117"/>
    </location>
</feature>
<dbReference type="InterPro" id="IPR017961">
    <property type="entry name" value="DNA_pol_Y-fam_little_finger"/>
</dbReference>